<proteinExistence type="predicted"/>
<organism evidence="1 2">
    <name type="scientific">Hymenobacter perfusus</name>
    <dbReference type="NCBI Taxonomy" id="1236770"/>
    <lineage>
        <taxon>Bacteria</taxon>
        <taxon>Pseudomonadati</taxon>
        <taxon>Bacteroidota</taxon>
        <taxon>Cytophagia</taxon>
        <taxon>Cytophagales</taxon>
        <taxon>Hymenobacteraceae</taxon>
        <taxon>Hymenobacter</taxon>
    </lineage>
</organism>
<accession>A0A3R9MRA8</accession>
<dbReference type="OrthoDB" id="771468at2"/>
<reference evidence="1 2" key="1">
    <citation type="submission" date="2018-12" db="EMBL/GenBank/DDBJ databases">
        <authorList>
            <person name="Feng G."/>
            <person name="Zhu H."/>
        </authorList>
    </citation>
    <scope>NUCLEOTIDE SEQUENCE [LARGE SCALE GENOMIC DNA]</scope>
    <source>
        <strain evidence="1 2">LMG 26000</strain>
    </source>
</reference>
<evidence type="ECO:0000313" key="1">
    <source>
        <dbReference type="EMBL" id="RSK46616.1"/>
    </source>
</evidence>
<dbReference type="Proteomes" id="UP000270291">
    <property type="component" value="Unassembled WGS sequence"/>
</dbReference>
<sequence length="114" mass="12978">MRKSAILPVPHPDLKRLMLYEDEHGVYLFGYNTLTDAGGLWDSWFETMADAEEAALENYGVASADWQCIADPLPDCQHDWIAPVRVIGRADGQPWWGHLEKLTDGQWQPFHPIS</sequence>
<protein>
    <submittedName>
        <fullName evidence="1">Uncharacterized protein</fullName>
    </submittedName>
</protein>
<comment type="caution">
    <text evidence="1">The sequence shown here is derived from an EMBL/GenBank/DDBJ whole genome shotgun (WGS) entry which is preliminary data.</text>
</comment>
<gene>
    <name evidence="1" type="ORF">EI293_05515</name>
</gene>
<name>A0A3R9MRA8_9BACT</name>
<dbReference type="AlphaFoldDB" id="A0A3R9MRA8"/>
<dbReference type="RefSeq" id="WP_125436116.1">
    <property type="nucleotide sequence ID" value="NZ_RWIU01000001.1"/>
</dbReference>
<keyword evidence="2" id="KW-1185">Reference proteome</keyword>
<evidence type="ECO:0000313" key="2">
    <source>
        <dbReference type="Proteomes" id="UP000270291"/>
    </source>
</evidence>
<dbReference type="EMBL" id="RWIU01000001">
    <property type="protein sequence ID" value="RSK46616.1"/>
    <property type="molecule type" value="Genomic_DNA"/>
</dbReference>